<evidence type="ECO:0000313" key="2">
    <source>
        <dbReference type="Proteomes" id="UP000325780"/>
    </source>
</evidence>
<reference evidence="1 2" key="1">
    <citation type="submission" date="2019-04" db="EMBL/GenBank/DDBJ databases">
        <title>Friends and foes A comparative genomics study of 23 Aspergillus species from section Flavi.</title>
        <authorList>
            <consortium name="DOE Joint Genome Institute"/>
            <person name="Kjaerbolling I."/>
            <person name="Vesth T."/>
            <person name="Frisvad J.C."/>
            <person name="Nybo J.L."/>
            <person name="Theobald S."/>
            <person name="Kildgaard S."/>
            <person name="Isbrandt T."/>
            <person name="Kuo A."/>
            <person name="Sato A."/>
            <person name="Lyhne E.K."/>
            <person name="Kogle M.E."/>
            <person name="Wiebenga A."/>
            <person name="Kun R.S."/>
            <person name="Lubbers R.J."/>
            <person name="Makela M.R."/>
            <person name="Barry K."/>
            <person name="Chovatia M."/>
            <person name="Clum A."/>
            <person name="Daum C."/>
            <person name="Haridas S."/>
            <person name="He G."/>
            <person name="LaButti K."/>
            <person name="Lipzen A."/>
            <person name="Mondo S."/>
            <person name="Riley R."/>
            <person name="Salamov A."/>
            <person name="Simmons B.A."/>
            <person name="Magnuson J.K."/>
            <person name="Henrissat B."/>
            <person name="Mortensen U.H."/>
            <person name="Larsen T.O."/>
            <person name="Devries R.P."/>
            <person name="Grigoriev I.V."/>
            <person name="Machida M."/>
            <person name="Baker S.E."/>
            <person name="Andersen M.R."/>
        </authorList>
    </citation>
    <scope>NUCLEOTIDE SEQUENCE [LARGE SCALE GENOMIC DNA]</scope>
    <source>
        <strain evidence="1 2">IBT 18842</strain>
    </source>
</reference>
<protein>
    <submittedName>
        <fullName evidence="1">Uncharacterized protein</fullName>
    </submittedName>
</protein>
<keyword evidence="2" id="KW-1185">Reference proteome</keyword>
<name>A0A5N6U3H3_ASPAV</name>
<organism evidence="1 2">
    <name type="scientific">Aspergillus avenaceus</name>
    <dbReference type="NCBI Taxonomy" id="36643"/>
    <lineage>
        <taxon>Eukaryota</taxon>
        <taxon>Fungi</taxon>
        <taxon>Dikarya</taxon>
        <taxon>Ascomycota</taxon>
        <taxon>Pezizomycotina</taxon>
        <taxon>Eurotiomycetes</taxon>
        <taxon>Eurotiomycetidae</taxon>
        <taxon>Eurotiales</taxon>
        <taxon>Aspergillaceae</taxon>
        <taxon>Aspergillus</taxon>
        <taxon>Aspergillus subgen. Circumdati</taxon>
    </lineage>
</organism>
<dbReference type="AlphaFoldDB" id="A0A5N6U3H3"/>
<dbReference type="EMBL" id="ML742042">
    <property type="protein sequence ID" value="KAE8153175.1"/>
    <property type="molecule type" value="Genomic_DNA"/>
</dbReference>
<proteinExistence type="predicted"/>
<accession>A0A5N6U3H3</accession>
<dbReference type="Proteomes" id="UP000325780">
    <property type="component" value="Unassembled WGS sequence"/>
</dbReference>
<gene>
    <name evidence="1" type="ORF">BDV25DRAFT_149818</name>
</gene>
<dbReference type="OrthoDB" id="4367430at2759"/>
<sequence length="97" mass="11088">MPRYPTQILRNIEYFSSFSTPQVSALLSRPLLIFCPWKPEARVARPNAATYSTKTSPDGKHVRDCHFEYNWIDGAESLEKYGPGGYHPIMIGDVLRE</sequence>
<evidence type="ECO:0000313" key="1">
    <source>
        <dbReference type="EMBL" id="KAE8153175.1"/>
    </source>
</evidence>